<dbReference type="Pfam" id="PF00535">
    <property type="entry name" value="Glycos_transf_2"/>
    <property type="match status" value="1"/>
</dbReference>
<proteinExistence type="inferred from homology"/>
<comment type="caution">
    <text evidence="5">The sequence shown here is derived from an EMBL/GenBank/DDBJ whole genome shotgun (WGS) entry which is preliminary data.</text>
</comment>
<protein>
    <submittedName>
        <fullName evidence="5">Glycosyltransferase family 2 protein</fullName>
    </submittedName>
</protein>
<sequence>MISVIIPIQNLTDQFNQNLEFLKKELEAHFGNFEIIIVHNNSIFFNTSNDSNLIRENSHIIRINSHIQGKGQALKLGFEHSSGNKIVFLDGDFELHYSDIKNFVALLDLYEVDIVIGSKRHPYSQVNYPAVRRILSFAYQVFIRIFLNLKGVRDSQVGLKLFRREVLEKSMPRLLCKTYAFDLELLTVASHLGYHKILEAPIKLKYGGGFKQEGLKELIHLLKIAWPLLVDTLAIIYRLRILKYYDCITKNTENTKTQKTA</sequence>
<dbReference type="GO" id="GO:0006506">
    <property type="term" value="P:GPI anchor biosynthetic process"/>
    <property type="evidence" value="ECO:0007669"/>
    <property type="project" value="TreeGrafter"/>
</dbReference>
<accession>A0A2M6WBI6</accession>
<keyword evidence="2" id="KW-0328">Glycosyltransferase</keyword>
<dbReference type="InterPro" id="IPR001173">
    <property type="entry name" value="Glyco_trans_2-like"/>
</dbReference>
<dbReference type="Proteomes" id="UP000231464">
    <property type="component" value="Unassembled WGS sequence"/>
</dbReference>
<dbReference type="AlphaFoldDB" id="A0A2M6WBI6"/>
<reference evidence="6" key="1">
    <citation type="submission" date="2017-09" db="EMBL/GenBank/DDBJ databases">
        <title>Depth-based differentiation of microbial function through sediment-hosted aquifers and enrichment of novel symbionts in the deep terrestrial subsurface.</title>
        <authorList>
            <person name="Probst A.J."/>
            <person name="Ladd B."/>
            <person name="Jarett J.K."/>
            <person name="Geller-Mcgrath D.E."/>
            <person name="Sieber C.M.K."/>
            <person name="Emerson J.B."/>
            <person name="Anantharaman K."/>
            <person name="Thomas B.C."/>
            <person name="Malmstrom R."/>
            <person name="Stieglmeier M."/>
            <person name="Klingl A."/>
            <person name="Woyke T."/>
            <person name="Ryan C.M."/>
            <person name="Banfield J.F."/>
        </authorList>
    </citation>
    <scope>NUCLEOTIDE SEQUENCE [LARGE SCALE GENOMIC DNA]</scope>
</reference>
<dbReference type="InterPro" id="IPR029044">
    <property type="entry name" value="Nucleotide-diphossugar_trans"/>
</dbReference>
<dbReference type="EMBL" id="PFBP01000001">
    <property type="protein sequence ID" value="PIT90159.1"/>
    <property type="molecule type" value="Genomic_DNA"/>
</dbReference>
<gene>
    <name evidence="5" type="ORF">COU23_00025</name>
</gene>
<dbReference type="Gene3D" id="3.90.550.10">
    <property type="entry name" value="Spore Coat Polysaccharide Biosynthesis Protein SpsA, Chain A"/>
    <property type="match status" value="1"/>
</dbReference>
<organism evidence="5 6">
    <name type="scientific">Candidatus Kuenenbacteria bacterium CG10_big_fil_rev_8_21_14_0_10_36_11</name>
    <dbReference type="NCBI Taxonomy" id="1974618"/>
    <lineage>
        <taxon>Bacteria</taxon>
        <taxon>Candidatus Kueneniibacteriota</taxon>
    </lineage>
</organism>
<name>A0A2M6WBI6_9BACT</name>
<evidence type="ECO:0000256" key="1">
    <source>
        <dbReference type="ARBA" id="ARBA00006739"/>
    </source>
</evidence>
<dbReference type="PANTHER" id="PTHR43398">
    <property type="entry name" value="DOLICHOL-PHOSPHATE MANNOSYLTRANSFERASE SUBUNIT 1"/>
    <property type="match status" value="1"/>
</dbReference>
<dbReference type="GO" id="GO:0016020">
    <property type="term" value="C:membrane"/>
    <property type="evidence" value="ECO:0007669"/>
    <property type="project" value="GOC"/>
</dbReference>
<dbReference type="InterPro" id="IPR039528">
    <property type="entry name" value="DPM1-like"/>
</dbReference>
<evidence type="ECO:0000259" key="4">
    <source>
        <dbReference type="Pfam" id="PF00535"/>
    </source>
</evidence>
<keyword evidence="3 5" id="KW-0808">Transferase</keyword>
<evidence type="ECO:0000256" key="2">
    <source>
        <dbReference type="ARBA" id="ARBA00022676"/>
    </source>
</evidence>
<dbReference type="GO" id="GO:0006488">
    <property type="term" value="P:dolichol-linked oligosaccharide biosynthetic process"/>
    <property type="evidence" value="ECO:0007669"/>
    <property type="project" value="TreeGrafter"/>
</dbReference>
<feature type="domain" description="Glycosyltransferase 2-like" evidence="4">
    <location>
        <begin position="3"/>
        <end position="169"/>
    </location>
</feature>
<dbReference type="SUPFAM" id="SSF53448">
    <property type="entry name" value="Nucleotide-diphospho-sugar transferases"/>
    <property type="match status" value="1"/>
</dbReference>
<dbReference type="GO" id="GO:0035269">
    <property type="term" value="P:protein O-linked glycosylation via mannose"/>
    <property type="evidence" value="ECO:0007669"/>
    <property type="project" value="TreeGrafter"/>
</dbReference>
<dbReference type="PANTHER" id="PTHR43398:SF1">
    <property type="entry name" value="DOLICHOL-PHOSPHATE MANNOSYLTRANSFERASE SUBUNIT 1"/>
    <property type="match status" value="1"/>
</dbReference>
<evidence type="ECO:0000313" key="6">
    <source>
        <dbReference type="Proteomes" id="UP000231464"/>
    </source>
</evidence>
<evidence type="ECO:0000256" key="3">
    <source>
        <dbReference type="ARBA" id="ARBA00022679"/>
    </source>
</evidence>
<dbReference type="GO" id="GO:0004582">
    <property type="term" value="F:dolichyl-phosphate beta-D-mannosyltransferase activity"/>
    <property type="evidence" value="ECO:0007669"/>
    <property type="project" value="InterPro"/>
</dbReference>
<evidence type="ECO:0000313" key="5">
    <source>
        <dbReference type="EMBL" id="PIT90159.1"/>
    </source>
</evidence>
<comment type="similarity">
    <text evidence="1">Belongs to the glycosyltransferase 2 family.</text>
</comment>